<dbReference type="Pfam" id="PF03998">
    <property type="entry name" value="Utp11"/>
    <property type="match status" value="1"/>
</dbReference>
<comment type="similarity">
    <text evidence="2">Belongs to the UTP11 family.</text>
</comment>
<evidence type="ECO:0000256" key="3">
    <source>
        <dbReference type="ARBA" id="ARBA00022552"/>
    </source>
</evidence>
<dbReference type="Proteomes" id="UP000626109">
    <property type="component" value="Unassembled WGS sequence"/>
</dbReference>
<comment type="subcellular location">
    <subcellularLocation>
        <location evidence="1">Nucleus</location>
        <location evidence="1">Nucleolus</location>
    </subcellularLocation>
</comment>
<reference evidence="6" key="1">
    <citation type="submission" date="2021-02" db="EMBL/GenBank/DDBJ databases">
        <authorList>
            <person name="Dougan E. K."/>
            <person name="Rhodes N."/>
            <person name="Thang M."/>
            <person name="Chan C."/>
        </authorList>
    </citation>
    <scope>NUCLEOTIDE SEQUENCE</scope>
</reference>
<keyword evidence="3" id="KW-0698">rRNA processing</keyword>
<evidence type="ECO:0000313" key="6">
    <source>
        <dbReference type="EMBL" id="CAE8656926.1"/>
    </source>
</evidence>
<accession>A0A813INM5</accession>
<sequence length="212" mass="24122">MAGGDGNLRHVVHRRVHLERQQPASRKRFGYLEKHKDYAKRAKDYHKKEDTIKRLEQKAYFKNDDEFAFGMVNHFTNKDGKAMQKKIHLDKDEVRLLESQDARYISMREQIDKKAVQKQAERLHFLDADRPNKHVLFVDEDDMAPAPGSSVGGSSSSFSSAAKSSSGKSKSLKEFDVAAHFDTHPSLLGRKANRPRLKQLETGNFADATEPA</sequence>
<feature type="non-terminal residue" evidence="6">
    <location>
        <position position="212"/>
    </location>
</feature>
<name>A0A813INM5_POLGL</name>
<evidence type="ECO:0000313" key="7">
    <source>
        <dbReference type="Proteomes" id="UP000626109"/>
    </source>
</evidence>
<feature type="non-terminal residue" evidence="6">
    <location>
        <position position="1"/>
    </location>
</feature>
<dbReference type="PANTHER" id="PTHR12838">
    <property type="entry name" value="U3 SMALL NUCLEOLAR RNA-ASSOCIATED PROTEIN 11"/>
    <property type="match status" value="1"/>
</dbReference>
<feature type="region of interest" description="Disordered" evidence="5">
    <location>
        <begin position="183"/>
        <end position="212"/>
    </location>
</feature>
<evidence type="ECO:0008006" key="8">
    <source>
        <dbReference type="Google" id="ProtNLM"/>
    </source>
</evidence>
<dbReference type="AlphaFoldDB" id="A0A813INM5"/>
<feature type="compositionally biased region" description="Low complexity" evidence="5">
    <location>
        <begin position="146"/>
        <end position="169"/>
    </location>
</feature>
<dbReference type="EMBL" id="CAJNNW010014691">
    <property type="protein sequence ID" value="CAE8656926.1"/>
    <property type="molecule type" value="Genomic_DNA"/>
</dbReference>
<gene>
    <name evidence="6" type="ORF">PGLA2088_LOCUS12470</name>
</gene>
<dbReference type="GO" id="GO:0032040">
    <property type="term" value="C:small-subunit processome"/>
    <property type="evidence" value="ECO:0007669"/>
    <property type="project" value="InterPro"/>
</dbReference>
<evidence type="ECO:0000256" key="4">
    <source>
        <dbReference type="ARBA" id="ARBA00023242"/>
    </source>
</evidence>
<comment type="caution">
    <text evidence="6">The sequence shown here is derived from an EMBL/GenBank/DDBJ whole genome shotgun (WGS) entry which is preliminary data.</text>
</comment>
<protein>
    <recommendedName>
        <fullName evidence="8">U3 small nucleolar RNA-associated protein 11</fullName>
    </recommendedName>
</protein>
<evidence type="ECO:0000256" key="5">
    <source>
        <dbReference type="SAM" id="MobiDB-lite"/>
    </source>
</evidence>
<proteinExistence type="inferred from homology"/>
<dbReference type="PANTHER" id="PTHR12838:SF0">
    <property type="entry name" value="U3 SMALL NUCLEOLAR RNA-ASSOCIATED PROTEIN 11-RELATED"/>
    <property type="match status" value="1"/>
</dbReference>
<evidence type="ECO:0000256" key="1">
    <source>
        <dbReference type="ARBA" id="ARBA00004604"/>
    </source>
</evidence>
<dbReference type="PIRSF" id="PIRSF015952">
    <property type="entry name" value="U3snoRNP11"/>
    <property type="match status" value="1"/>
</dbReference>
<dbReference type="InterPro" id="IPR007144">
    <property type="entry name" value="SSU_processome_Utp11"/>
</dbReference>
<organism evidence="6 7">
    <name type="scientific">Polarella glacialis</name>
    <name type="common">Dinoflagellate</name>
    <dbReference type="NCBI Taxonomy" id="89957"/>
    <lineage>
        <taxon>Eukaryota</taxon>
        <taxon>Sar</taxon>
        <taxon>Alveolata</taxon>
        <taxon>Dinophyceae</taxon>
        <taxon>Suessiales</taxon>
        <taxon>Suessiaceae</taxon>
        <taxon>Polarella</taxon>
    </lineage>
</organism>
<evidence type="ECO:0000256" key="2">
    <source>
        <dbReference type="ARBA" id="ARBA00008105"/>
    </source>
</evidence>
<dbReference type="GO" id="GO:0006364">
    <property type="term" value="P:rRNA processing"/>
    <property type="evidence" value="ECO:0007669"/>
    <property type="project" value="UniProtKB-KW"/>
</dbReference>
<keyword evidence="4" id="KW-0539">Nucleus</keyword>
<feature type="region of interest" description="Disordered" evidence="5">
    <location>
        <begin position="146"/>
        <end position="171"/>
    </location>
</feature>